<keyword evidence="3" id="KW-1185">Reference proteome</keyword>
<dbReference type="AlphaFoldDB" id="A0A1Y1IR78"/>
<accession>A0A1Y1IR78</accession>
<feature type="region of interest" description="Disordered" evidence="1">
    <location>
        <begin position="144"/>
        <end position="175"/>
    </location>
</feature>
<sequence>MEPTISQREVYAKLPIEIAKDISDRAKRREVKLLYRWICDQKRLLEREILVLPRRGAFADYAYGLSFYDTYQDATIPTEVRWYGEEHFSSLKFDELKELSVNVSVDDVDVMSKTTALNMLYCMIVSKWWGDFLISKLRCSYEDAPKGDDSEDESNSEDSDGEDSDGEEDQRPYSEIAKDFFPDSRTLDAFVSMMTLHKKDLATFCKEYEQSRVEVEEYLQQLYLEDLRVLFENQSTEKHVQLRTMQSIHSSLPFLRRSPLLPLRL</sequence>
<feature type="compositionally biased region" description="Acidic residues" evidence="1">
    <location>
        <begin position="149"/>
        <end position="168"/>
    </location>
</feature>
<proteinExistence type="predicted"/>
<name>A0A1Y1IR78_KLENI</name>
<gene>
    <name evidence="2" type="ORF">KFL_014680020</name>
</gene>
<evidence type="ECO:0000313" key="2">
    <source>
        <dbReference type="EMBL" id="GAQ93360.1"/>
    </source>
</evidence>
<dbReference type="Proteomes" id="UP000054558">
    <property type="component" value="Unassembled WGS sequence"/>
</dbReference>
<dbReference type="EMBL" id="DF238417">
    <property type="protein sequence ID" value="GAQ93360.1"/>
    <property type="molecule type" value="Genomic_DNA"/>
</dbReference>
<evidence type="ECO:0000256" key="1">
    <source>
        <dbReference type="SAM" id="MobiDB-lite"/>
    </source>
</evidence>
<reference evidence="2 3" key="1">
    <citation type="journal article" date="2014" name="Nat. Commun.">
        <title>Klebsormidium flaccidum genome reveals primary factors for plant terrestrial adaptation.</title>
        <authorList>
            <person name="Hori K."/>
            <person name="Maruyama F."/>
            <person name="Fujisawa T."/>
            <person name="Togashi T."/>
            <person name="Yamamoto N."/>
            <person name="Seo M."/>
            <person name="Sato S."/>
            <person name="Yamada T."/>
            <person name="Mori H."/>
            <person name="Tajima N."/>
            <person name="Moriyama T."/>
            <person name="Ikeuchi M."/>
            <person name="Watanabe M."/>
            <person name="Wada H."/>
            <person name="Kobayashi K."/>
            <person name="Saito M."/>
            <person name="Masuda T."/>
            <person name="Sasaki-Sekimoto Y."/>
            <person name="Mashiguchi K."/>
            <person name="Awai K."/>
            <person name="Shimojima M."/>
            <person name="Masuda S."/>
            <person name="Iwai M."/>
            <person name="Nobusawa T."/>
            <person name="Narise T."/>
            <person name="Kondo S."/>
            <person name="Saito H."/>
            <person name="Sato R."/>
            <person name="Murakawa M."/>
            <person name="Ihara Y."/>
            <person name="Oshima-Yamada Y."/>
            <person name="Ohtaka K."/>
            <person name="Satoh M."/>
            <person name="Sonobe K."/>
            <person name="Ishii M."/>
            <person name="Ohtani R."/>
            <person name="Kanamori-Sato M."/>
            <person name="Honoki R."/>
            <person name="Miyazaki D."/>
            <person name="Mochizuki H."/>
            <person name="Umetsu J."/>
            <person name="Higashi K."/>
            <person name="Shibata D."/>
            <person name="Kamiya Y."/>
            <person name="Sato N."/>
            <person name="Nakamura Y."/>
            <person name="Tabata S."/>
            <person name="Ida S."/>
            <person name="Kurokawa K."/>
            <person name="Ohta H."/>
        </authorList>
    </citation>
    <scope>NUCLEOTIDE SEQUENCE [LARGE SCALE GENOMIC DNA]</scope>
    <source>
        <strain evidence="2 3">NIES-2285</strain>
    </source>
</reference>
<protein>
    <submittedName>
        <fullName evidence="2">Uncharacterized protein</fullName>
    </submittedName>
</protein>
<organism evidence="2 3">
    <name type="scientific">Klebsormidium nitens</name>
    <name type="common">Green alga</name>
    <name type="synonym">Ulothrix nitens</name>
    <dbReference type="NCBI Taxonomy" id="105231"/>
    <lineage>
        <taxon>Eukaryota</taxon>
        <taxon>Viridiplantae</taxon>
        <taxon>Streptophyta</taxon>
        <taxon>Klebsormidiophyceae</taxon>
        <taxon>Klebsormidiales</taxon>
        <taxon>Klebsormidiaceae</taxon>
        <taxon>Klebsormidium</taxon>
    </lineage>
</organism>
<evidence type="ECO:0000313" key="3">
    <source>
        <dbReference type="Proteomes" id="UP000054558"/>
    </source>
</evidence>